<dbReference type="OrthoDB" id="2200249at2"/>
<evidence type="ECO:0000259" key="1">
    <source>
        <dbReference type="Pfam" id="PF07872"/>
    </source>
</evidence>
<protein>
    <recommendedName>
        <fullName evidence="1">DUF1659 domain-containing protein</fullName>
    </recommendedName>
</protein>
<dbReference type="RefSeq" id="WP_071457329.1">
    <property type="nucleotide sequence ID" value="NZ_CABJEN010000001.1"/>
</dbReference>
<proteinExistence type="predicted"/>
<dbReference type="Proteomes" id="UP000191200">
    <property type="component" value="Chromosome"/>
</dbReference>
<reference evidence="2 3" key="1">
    <citation type="submission" date="2016-09" db="EMBL/GenBank/DDBJ databases">
        <title>Vagococcus teuberi sp. nov., isolated from the Malian artisanal sour milk fene.</title>
        <authorList>
            <person name="Wullschleger S."/>
            <person name="Seifert C."/>
            <person name="Baumgartner S."/>
            <person name="Lacroix C."/>
            <person name="Bonfoh B."/>
            <person name="Stevens M.J."/>
            <person name="Meile L."/>
        </authorList>
    </citation>
    <scope>NUCLEOTIDE SEQUENCE [LARGE SCALE GENOMIC DNA]</scope>
    <source>
        <strain evidence="2 3">DSM 21459</strain>
    </source>
</reference>
<keyword evidence="3" id="KW-1185">Reference proteome</keyword>
<dbReference type="STRING" id="519472.BHY08_07755"/>
<dbReference type="EMBL" id="CP017267">
    <property type="protein sequence ID" value="APB31731.1"/>
    <property type="molecule type" value="Genomic_DNA"/>
</dbReference>
<accession>A0A1J0A732</accession>
<evidence type="ECO:0000313" key="2">
    <source>
        <dbReference type="EMBL" id="APB31731.1"/>
    </source>
</evidence>
<sequence length="69" mass="7848">MEKIFDSKKSILTFKAVGDDKPRKQTLANLKESATDENILDLGDIFDSLAPKDEPLERLSIVNTHHYDM</sequence>
<dbReference type="Pfam" id="PF07872">
    <property type="entry name" value="DUF1659"/>
    <property type="match status" value="1"/>
</dbReference>
<feature type="domain" description="DUF1659" evidence="1">
    <location>
        <begin position="3"/>
        <end position="65"/>
    </location>
</feature>
<name>A0A1J0A732_9ENTE</name>
<organism evidence="2 3">
    <name type="scientific">Vagococcus teuberi</name>
    <dbReference type="NCBI Taxonomy" id="519472"/>
    <lineage>
        <taxon>Bacteria</taxon>
        <taxon>Bacillati</taxon>
        <taxon>Bacillota</taxon>
        <taxon>Bacilli</taxon>
        <taxon>Lactobacillales</taxon>
        <taxon>Enterococcaceae</taxon>
        <taxon>Vagococcus</taxon>
    </lineage>
</organism>
<gene>
    <name evidence="2" type="ORF">BHY08_07755</name>
</gene>
<dbReference type="InterPro" id="IPR012454">
    <property type="entry name" value="DUF1659"/>
</dbReference>
<dbReference type="KEGG" id="vte:BHY08_07755"/>
<evidence type="ECO:0000313" key="3">
    <source>
        <dbReference type="Proteomes" id="UP000191200"/>
    </source>
</evidence>
<dbReference type="AlphaFoldDB" id="A0A1J0A732"/>